<dbReference type="Gene3D" id="3.10.450.50">
    <property type="match status" value="1"/>
</dbReference>
<dbReference type="SUPFAM" id="SSF54427">
    <property type="entry name" value="NTF2-like"/>
    <property type="match status" value="1"/>
</dbReference>
<dbReference type="Pfam" id="PF00583">
    <property type="entry name" value="Acetyltransf_1"/>
    <property type="match status" value="1"/>
</dbReference>
<protein>
    <submittedName>
        <fullName evidence="2">Putative N-acetyltransferase YhbS/ketosteroid isomerase-like protein</fullName>
    </submittedName>
</protein>
<comment type="caution">
    <text evidence="2">The sequence shown here is derived from an EMBL/GenBank/DDBJ whole genome shotgun (WGS) entry which is preliminary data.</text>
</comment>
<dbReference type="InterPro" id="IPR016181">
    <property type="entry name" value="Acyl_CoA_acyltransferase"/>
</dbReference>
<keyword evidence="3" id="KW-1185">Reference proteome</keyword>
<organism evidence="2 3">
    <name type="scientific">Neomicrococcus lactis</name>
    <dbReference type="NCBI Taxonomy" id="732241"/>
    <lineage>
        <taxon>Bacteria</taxon>
        <taxon>Bacillati</taxon>
        <taxon>Actinomycetota</taxon>
        <taxon>Actinomycetes</taxon>
        <taxon>Micrococcales</taxon>
        <taxon>Micrococcaceae</taxon>
        <taxon>Neomicrococcus</taxon>
    </lineage>
</organism>
<evidence type="ECO:0000313" key="3">
    <source>
        <dbReference type="Proteomes" id="UP000523863"/>
    </source>
</evidence>
<dbReference type="GO" id="GO:0016853">
    <property type="term" value="F:isomerase activity"/>
    <property type="evidence" value="ECO:0007669"/>
    <property type="project" value="UniProtKB-KW"/>
</dbReference>
<sequence length="320" mass="35428">MITEVHDVLARYRDAVYDQDVDAFIALYSPNVRIFEMWKAWELLGHDGARTLSSVWFASIPAGEKVAASFYDVHIREYDDAALVSAYVRFSGCTPDANGHFTPVRHQDNRITWVLERVDGQWLIVHEHTSAPIDDESAKAMLHREDLVEEGAHKIWSVRPEQAGDQANVHGINAAAFPTLEEAELVDALRVDPDAWIDGLSMLSFDGDRPVGHALLTRCYIDDVPALALAPCAVLPEFQFTGAGTAAINGALDAARAMGEKFVVVLGHADYYPRFGFKRAVDHGVRLSIEIPEEAFMVLSLQDQEEFPCGTVRYAAAFGI</sequence>
<dbReference type="Gene3D" id="3.40.630.30">
    <property type="match status" value="1"/>
</dbReference>
<dbReference type="PROSITE" id="PS51186">
    <property type="entry name" value="GNAT"/>
    <property type="match status" value="1"/>
</dbReference>
<dbReference type="GO" id="GO:0016747">
    <property type="term" value="F:acyltransferase activity, transferring groups other than amino-acyl groups"/>
    <property type="evidence" value="ECO:0007669"/>
    <property type="project" value="InterPro"/>
</dbReference>
<accession>A0A7W8YA40</accession>
<gene>
    <name evidence="2" type="ORF">BKA12_000853</name>
</gene>
<dbReference type="CDD" id="cd04301">
    <property type="entry name" value="NAT_SF"/>
    <property type="match status" value="1"/>
</dbReference>
<dbReference type="SUPFAM" id="SSF55729">
    <property type="entry name" value="Acyl-CoA N-acyltransferases (Nat)"/>
    <property type="match status" value="1"/>
</dbReference>
<dbReference type="EMBL" id="JACHBL010000001">
    <property type="protein sequence ID" value="MBB5597773.1"/>
    <property type="molecule type" value="Genomic_DNA"/>
</dbReference>
<name>A0A7W8YA40_9MICC</name>
<dbReference type="InterPro" id="IPR032710">
    <property type="entry name" value="NTF2-like_dom_sf"/>
</dbReference>
<reference evidence="2 3" key="1">
    <citation type="submission" date="2020-08" db="EMBL/GenBank/DDBJ databases">
        <title>Sequencing the genomes of 1000 actinobacteria strains.</title>
        <authorList>
            <person name="Klenk H.-P."/>
        </authorList>
    </citation>
    <scope>NUCLEOTIDE SEQUENCE [LARGE SCALE GENOMIC DNA]</scope>
    <source>
        <strain evidence="2 3">DSM 23694</strain>
    </source>
</reference>
<keyword evidence="2" id="KW-0808">Transferase</keyword>
<dbReference type="InterPro" id="IPR000182">
    <property type="entry name" value="GNAT_dom"/>
</dbReference>
<feature type="domain" description="N-acetyltransferase" evidence="1">
    <location>
        <begin position="156"/>
        <end position="302"/>
    </location>
</feature>
<dbReference type="Proteomes" id="UP000523863">
    <property type="component" value="Unassembled WGS sequence"/>
</dbReference>
<dbReference type="Pfam" id="PF13474">
    <property type="entry name" value="SnoaL_3"/>
    <property type="match status" value="1"/>
</dbReference>
<keyword evidence="2" id="KW-0413">Isomerase</keyword>
<proteinExistence type="predicted"/>
<evidence type="ECO:0000313" key="2">
    <source>
        <dbReference type="EMBL" id="MBB5597773.1"/>
    </source>
</evidence>
<evidence type="ECO:0000259" key="1">
    <source>
        <dbReference type="PROSITE" id="PS51186"/>
    </source>
</evidence>
<dbReference type="RefSeq" id="WP_183640935.1">
    <property type="nucleotide sequence ID" value="NZ_JACHBL010000001.1"/>
</dbReference>
<dbReference type="AlphaFoldDB" id="A0A7W8YA40"/>
<dbReference type="InterPro" id="IPR037401">
    <property type="entry name" value="SnoaL-like"/>
</dbReference>